<dbReference type="OrthoDB" id="5537330at2759"/>
<gene>
    <name evidence="1" type="ORF">CU098_004804</name>
</gene>
<dbReference type="Gene3D" id="1.20.1290.10">
    <property type="entry name" value="AhpD-like"/>
    <property type="match status" value="1"/>
</dbReference>
<sequence length="247" mass="28172">MSLRNILSKALSNGKDISTDYWYLAAISAIASANHPKDVECLYNVIYEYINRLPDKSQTEKDQLMANIVLKLREGALKSHSIIGFPKVCMNSYRKFYINAWQTMNVLKQLADITPDYIKSLLPTKPLRDEDNWSDVLYYRRAGEDLFNQTYGPLSEKTYQGIYDSHPDLAYVALYFHYGTIYGELSIVSAKETSLILVTTTMIQNVLPQLRSHRIGAIHNGATEQEIKDVESLVVELANYYNLPIAD</sequence>
<dbReference type="InterPro" id="IPR029032">
    <property type="entry name" value="AhpD-like"/>
</dbReference>
<dbReference type="PANTHER" id="PTHR28180:SF2">
    <property type="entry name" value="PEROXISOMAL PROTEIN 2"/>
    <property type="match status" value="1"/>
</dbReference>
<dbReference type="SUPFAM" id="SSF69118">
    <property type="entry name" value="AhpD-like"/>
    <property type="match status" value="1"/>
</dbReference>
<comment type="caution">
    <text evidence="1">The sequence shown here is derived from an EMBL/GenBank/DDBJ whole genome shotgun (WGS) entry which is preliminary data.</text>
</comment>
<name>A0A367IUA0_RHIST</name>
<keyword evidence="2" id="KW-1185">Reference proteome</keyword>
<dbReference type="InterPro" id="IPR052999">
    <property type="entry name" value="PTS1_Protein"/>
</dbReference>
<protein>
    <recommendedName>
        <fullName evidence="3">Carboxymuconolactone decarboxylase-like domain-containing protein</fullName>
    </recommendedName>
</protein>
<evidence type="ECO:0008006" key="3">
    <source>
        <dbReference type="Google" id="ProtNLM"/>
    </source>
</evidence>
<dbReference type="AlphaFoldDB" id="A0A367IUA0"/>
<accession>A0A367IUA0</accession>
<dbReference type="PANTHER" id="PTHR28180">
    <property type="entry name" value="CONSERVED MITOCHONDRIAL PROTEIN-RELATED"/>
    <property type="match status" value="1"/>
</dbReference>
<dbReference type="EMBL" id="PJQM01005624">
    <property type="protein sequence ID" value="RCH81199.1"/>
    <property type="molecule type" value="Genomic_DNA"/>
</dbReference>
<organism evidence="1 2">
    <name type="scientific">Rhizopus stolonifer</name>
    <name type="common">Rhizopus nigricans</name>
    <dbReference type="NCBI Taxonomy" id="4846"/>
    <lineage>
        <taxon>Eukaryota</taxon>
        <taxon>Fungi</taxon>
        <taxon>Fungi incertae sedis</taxon>
        <taxon>Mucoromycota</taxon>
        <taxon>Mucoromycotina</taxon>
        <taxon>Mucoromycetes</taxon>
        <taxon>Mucorales</taxon>
        <taxon>Mucorineae</taxon>
        <taxon>Rhizopodaceae</taxon>
        <taxon>Rhizopus</taxon>
    </lineage>
</organism>
<dbReference type="Proteomes" id="UP000253551">
    <property type="component" value="Unassembled WGS sequence"/>
</dbReference>
<evidence type="ECO:0000313" key="2">
    <source>
        <dbReference type="Proteomes" id="UP000253551"/>
    </source>
</evidence>
<reference evidence="1 2" key="1">
    <citation type="journal article" date="2018" name="G3 (Bethesda)">
        <title>Phylogenetic and Phylogenomic Definition of Rhizopus Species.</title>
        <authorList>
            <person name="Gryganskyi A.P."/>
            <person name="Golan J."/>
            <person name="Dolatabadi S."/>
            <person name="Mondo S."/>
            <person name="Robb S."/>
            <person name="Idnurm A."/>
            <person name="Muszewska A."/>
            <person name="Steczkiewicz K."/>
            <person name="Masonjones S."/>
            <person name="Liao H.L."/>
            <person name="Gajdeczka M.T."/>
            <person name="Anike F."/>
            <person name="Vuek A."/>
            <person name="Anishchenko I.M."/>
            <person name="Voigt K."/>
            <person name="de Hoog G.S."/>
            <person name="Smith M.E."/>
            <person name="Heitman J."/>
            <person name="Vilgalys R."/>
            <person name="Stajich J.E."/>
        </authorList>
    </citation>
    <scope>NUCLEOTIDE SEQUENCE [LARGE SCALE GENOMIC DNA]</scope>
    <source>
        <strain evidence="1 2">LSU 92-RS-03</strain>
    </source>
</reference>
<proteinExistence type="predicted"/>
<dbReference type="STRING" id="4846.A0A367IUA0"/>
<evidence type="ECO:0000313" key="1">
    <source>
        <dbReference type="EMBL" id="RCH81199.1"/>
    </source>
</evidence>